<name>A0ABY6ZN20_9BACL</name>
<evidence type="ECO:0000259" key="8">
    <source>
        <dbReference type="Pfam" id="PF13515"/>
    </source>
</evidence>
<feature type="transmembrane region" description="Helical" evidence="7">
    <location>
        <begin position="496"/>
        <end position="516"/>
    </location>
</feature>
<proteinExistence type="inferred from homology"/>
<sequence length="701" mass="76962">MLRRRTLRSLNTLTARDTSQLLLLAGVRNAIGVVIPLVIGLVTQHTLSGVGISVGALVAGFAGMSGTARRRTRTMLLATVWMRIATLIGATTGGIVWLIVVTVMLSGFIAGMMVAVSAEAGQVGLLSTNALILISTYPQDPVHSMYRAGFVVAGGVLQTSLMILTDALTEQSAESRAVSNVYAAISKYAVEHTRKADIQVATAMLDADTALGDSYMKRPMHHQLRVFMNTAEQIRMYVVALARIAKQQNNQPHDEQTTGIEDGLSKVSLVLEQVAHVVKNPTQVQKISECDVTPLKIVWETLKQETGPTSAKAILHIQAIYTTITDLQHALAADHMLIQVGITLERSSALSPLRKTFRSLGANFTLRSTTFRHAVRVFFTLAIALIISRILALPHGYWLPLTTVIILKPDFTATFSRGVARILGTIVGIFVATLLIDISGRSHPAGIVLIVLYACAMYTVVNFNYALFTCALTGEIVVLLSFFQQTPPFVAMTARLAATVIGSCLAFTAYILWPSWQNRNLHVVISDLAHAQRAYFQTVLSVCRQKEDPQQLQTKRQAARLARTNAVAAVQQAMNEPVKHSQDPYAILGLLTAMHRFSDTLLSLEAHFLEVKFDLSPKILNESAKYIEHALHVIEFVIRHHNIEMDEESIQRVLVHPESGLSVKSQSFTETTFARLEAIIRSMLRMLPLNPPSRVHSDSKS</sequence>
<keyword evidence="3 7" id="KW-0812">Transmembrane</keyword>
<dbReference type="PANTHER" id="PTHR30509">
    <property type="entry name" value="P-HYDROXYBENZOIC ACID EFFLUX PUMP SUBUNIT-RELATED"/>
    <property type="match status" value="1"/>
</dbReference>
<evidence type="ECO:0000256" key="6">
    <source>
        <dbReference type="ARBA" id="ARBA00043993"/>
    </source>
</evidence>
<feature type="transmembrane region" description="Helical" evidence="7">
    <location>
        <begin position="377"/>
        <end position="398"/>
    </location>
</feature>
<feature type="transmembrane region" description="Helical" evidence="7">
    <location>
        <begin position="48"/>
        <end position="68"/>
    </location>
</feature>
<evidence type="ECO:0000256" key="1">
    <source>
        <dbReference type="ARBA" id="ARBA00004651"/>
    </source>
</evidence>
<keyword evidence="2" id="KW-1003">Cell membrane</keyword>
<keyword evidence="4 7" id="KW-1133">Transmembrane helix</keyword>
<evidence type="ECO:0000313" key="9">
    <source>
        <dbReference type="EMBL" id="WAH43355.1"/>
    </source>
</evidence>
<evidence type="ECO:0000256" key="4">
    <source>
        <dbReference type="ARBA" id="ARBA00022989"/>
    </source>
</evidence>
<feature type="domain" description="Integral membrane bound transporter" evidence="8">
    <location>
        <begin position="383"/>
        <end position="508"/>
    </location>
</feature>
<accession>A0ABY6ZN20</accession>
<dbReference type="RefSeq" id="WP_268007239.1">
    <property type="nucleotide sequence ID" value="NZ_BSUT01000001.1"/>
</dbReference>
<dbReference type="InterPro" id="IPR049453">
    <property type="entry name" value="Memb_transporter_dom"/>
</dbReference>
<keyword evidence="10" id="KW-1185">Reference proteome</keyword>
<evidence type="ECO:0000256" key="3">
    <source>
        <dbReference type="ARBA" id="ARBA00022692"/>
    </source>
</evidence>
<gene>
    <name evidence="9" type="ORF">NZD89_08180</name>
</gene>
<dbReference type="EMBL" id="CP104067">
    <property type="protein sequence ID" value="WAH43355.1"/>
    <property type="molecule type" value="Genomic_DNA"/>
</dbReference>
<dbReference type="Proteomes" id="UP001164761">
    <property type="component" value="Chromosome"/>
</dbReference>
<feature type="transmembrane region" description="Helical" evidence="7">
    <location>
        <begin position="145"/>
        <end position="164"/>
    </location>
</feature>
<feature type="transmembrane region" description="Helical" evidence="7">
    <location>
        <begin position="21"/>
        <end position="42"/>
    </location>
</feature>
<evidence type="ECO:0000256" key="7">
    <source>
        <dbReference type="SAM" id="Phobius"/>
    </source>
</evidence>
<comment type="subcellular location">
    <subcellularLocation>
        <location evidence="1">Cell membrane</location>
        <topology evidence="1">Multi-pass membrane protein</topology>
    </subcellularLocation>
</comment>
<dbReference type="Pfam" id="PF13515">
    <property type="entry name" value="FUSC_2"/>
    <property type="match status" value="1"/>
</dbReference>
<feature type="transmembrane region" description="Helical" evidence="7">
    <location>
        <begin position="80"/>
        <end position="109"/>
    </location>
</feature>
<feature type="transmembrane region" description="Helical" evidence="7">
    <location>
        <begin position="418"/>
        <end position="436"/>
    </location>
</feature>
<dbReference type="PANTHER" id="PTHR30509:SF9">
    <property type="entry name" value="MULTIDRUG RESISTANCE PROTEIN MDTO"/>
    <property type="match status" value="1"/>
</dbReference>
<evidence type="ECO:0000256" key="5">
    <source>
        <dbReference type="ARBA" id="ARBA00023136"/>
    </source>
</evidence>
<keyword evidence="5 7" id="KW-0472">Membrane</keyword>
<evidence type="ECO:0000256" key="2">
    <source>
        <dbReference type="ARBA" id="ARBA00022475"/>
    </source>
</evidence>
<reference evidence="9" key="1">
    <citation type="submission" date="2022-08" db="EMBL/GenBank/DDBJ databases">
        <title>Alicyclobacillus fastidiosus DSM 17978, complete genome.</title>
        <authorList>
            <person name="Wang Q."/>
            <person name="Cai R."/>
            <person name="Wang Z."/>
        </authorList>
    </citation>
    <scope>NUCLEOTIDE SEQUENCE</scope>
    <source>
        <strain evidence="9">DSM 17978</strain>
    </source>
</reference>
<evidence type="ECO:0000313" key="10">
    <source>
        <dbReference type="Proteomes" id="UP001164761"/>
    </source>
</evidence>
<comment type="similarity">
    <text evidence="6">Belongs to the YccS/YhfK family.</text>
</comment>
<protein>
    <submittedName>
        <fullName evidence="9">FUSC family protein</fullName>
    </submittedName>
</protein>
<organism evidence="9 10">
    <name type="scientific">Alicyclobacillus fastidiosus</name>
    <dbReference type="NCBI Taxonomy" id="392011"/>
    <lineage>
        <taxon>Bacteria</taxon>
        <taxon>Bacillati</taxon>
        <taxon>Bacillota</taxon>
        <taxon>Bacilli</taxon>
        <taxon>Bacillales</taxon>
        <taxon>Alicyclobacillaceae</taxon>
        <taxon>Alicyclobacillus</taxon>
    </lineage>
</organism>
<feature type="transmembrane region" description="Helical" evidence="7">
    <location>
        <begin position="443"/>
        <end position="460"/>
    </location>
</feature>